<dbReference type="RefSeq" id="WP_140914848.1">
    <property type="nucleotide sequence ID" value="NZ_VHHP01000004.1"/>
</dbReference>
<evidence type="ECO:0000256" key="5">
    <source>
        <dbReference type="ARBA" id="ARBA00023134"/>
    </source>
</evidence>
<protein>
    <recommendedName>
        <fullName evidence="2 6">GTPase Era</fullName>
    </recommendedName>
</protein>
<evidence type="ECO:0000259" key="10">
    <source>
        <dbReference type="PROSITE" id="PS51713"/>
    </source>
</evidence>
<dbReference type="HAMAP" id="MF_00367">
    <property type="entry name" value="GTPase_Era"/>
    <property type="match status" value="1"/>
</dbReference>
<dbReference type="PANTHER" id="PTHR42698">
    <property type="entry name" value="GTPASE ERA"/>
    <property type="match status" value="1"/>
</dbReference>
<gene>
    <name evidence="6" type="primary">era</name>
    <name evidence="11" type="ORF">FJR74_01825</name>
</gene>
<dbReference type="Gene3D" id="3.40.50.300">
    <property type="entry name" value="P-loop containing nucleotide triphosphate hydrolases"/>
    <property type="match status" value="1"/>
</dbReference>
<dbReference type="CDD" id="cd22534">
    <property type="entry name" value="KH-II_Era"/>
    <property type="match status" value="1"/>
</dbReference>
<name>A0ABY2Z515_9BACT</name>
<dbReference type="Gene3D" id="3.30.300.20">
    <property type="match status" value="1"/>
</dbReference>
<evidence type="ECO:0000256" key="4">
    <source>
        <dbReference type="ARBA" id="ARBA00022884"/>
    </source>
</evidence>
<keyword evidence="6" id="KW-0699">rRNA-binding</keyword>
<dbReference type="Pfam" id="PF07650">
    <property type="entry name" value="KH_2"/>
    <property type="match status" value="1"/>
</dbReference>
<keyword evidence="4 6" id="KW-0694">RNA-binding</keyword>
<dbReference type="EMBL" id="VHHP01000004">
    <property type="protein sequence ID" value="TPR53883.1"/>
    <property type="molecule type" value="Genomic_DNA"/>
</dbReference>
<dbReference type="InterPro" id="IPR005225">
    <property type="entry name" value="Small_GTP-bd"/>
</dbReference>
<dbReference type="InterPro" id="IPR015946">
    <property type="entry name" value="KH_dom-like_a/b"/>
</dbReference>
<dbReference type="Proteomes" id="UP000316851">
    <property type="component" value="Unassembled WGS sequence"/>
</dbReference>
<dbReference type="InterPro" id="IPR009019">
    <property type="entry name" value="KH_sf_prok-type"/>
</dbReference>
<dbReference type="PANTHER" id="PTHR42698:SF1">
    <property type="entry name" value="GTPASE ERA, MITOCHONDRIAL"/>
    <property type="match status" value="1"/>
</dbReference>
<feature type="binding site" evidence="6">
    <location>
        <begin position="11"/>
        <end position="18"/>
    </location>
    <ligand>
        <name>GTP</name>
        <dbReference type="ChEBI" id="CHEBI:37565"/>
    </ligand>
</feature>
<feature type="region of interest" description="G5" evidence="7">
    <location>
        <begin position="149"/>
        <end position="151"/>
    </location>
</feature>
<keyword evidence="6" id="KW-0472">Membrane</keyword>
<keyword evidence="6" id="KW-1003">Cell membrane</keyword>
<dbReference type="PROSITE" id="PS51713">
    <property type="entry name" value="G_ERA"/>
    <property type="match status" value="1"/>
</dbReference>
<comment type="caution">
    <text evidence="11">The sequence shown here is derived from an EMBL/GenBank/DDBJ whole genome shotgun (WGS) entry which is preliminary data.</text>
</comment>
<proteinExistence type="inferred from homology"/>
<keyword evidence="12" id="KW-1185">Reference proteome</keyword>
<evidence type="ECO:0000313" key="11">
    <source>
        <dbReference type="EMBL" id="TPR53883.1"/>
    </source>
</evidence>
<dbReference type="InterPro" id="IPR004044">
    <property type="entry name" value="KH_dom_type_2"/>
</dbReference>
<dbReference type="NCBIfam" id="NF000908">
    <property type="entry name" value="PRK00089.1"/>
    <property type="match status" value="1"/>
</dbReference>
<evidence type="ECO:0000256" key="8">
    <source>
        <dbReference type="RuleBase" id="RU003761"/>
    </source>
</evidence>
<comment type="subcellular location">
    <subcellularLocation>
        <location evidence="6">Cytoplasm</location>
    </subcellularLocation>
    <subcellularLocation>
        <location evidence="6">Cell membrane</location>
        <topology evidence="6">Peripheral membrane protein</topology>
    </subcellularLocation>
</comment>
<feature type="domain" description="Era-type G" evidence="10">
    <location>
        <begin position="3"/>
        <end position="171"/>
    </location>
</feature>
<dbReference type="PROSITE" id="PS50823">
    <property type="entry name" value="KH_TYPE_2"/>
    <property type="match status" value="1"/>
</dbReference>
<dbReference type="SUPFAM" id="SSF52540">
    <property type="entry name" value="P-loop containing nucleoside triphosphate hydrolases"/>
    <property type="match status" value="1"/>
</dbReference>
<dbReference type="SUPFAM" id="SSF54814">
    <property type="entry name" value="Prokaryotic type KH domain (KH-domain type II)"/>
    <property type="match status" value="1"/>
</dbReference>
<feature type="region of interest" description="G1" evidence="7">
    <location>
        <begin position="11"/>
        <end position="18"/>
    </location>
</feature>
<feature type="domain" description="KH type-2" evidence="9">
    <location>
        <begin position="194"/>
        <end position="281"/>
    </location>
</feature>
<evidence type="ECO:0000256" key="7">
    <source>
        <dbReference type="PROSITE-ProRule" id="PRU01050"/>
    </source>
</evidence>
<dbReference type="InterPro" id="IPR030388">
    <property type="entry name" value="G_ERA_dom"/>
</dbReference>
<keyword evidence="6" id="KW-0963">Cytoplasm</keyword>
<feature type="region of interest" description="G4" evidence="7">
    <location>
        <begin position="121"/>
        <end position="124"/>
    </location>
</feature>
<keyword evidence="6" id="KW-0690">Ribosome biogenesis</keyword>
<organism evidence="11 12">
    <name type="scientific">Metamycoplasma neophronis</name>
    <dbReference type="NCBI Taxonomy" id="872983"/>
    <lineage>
        <taxon>Bacteria</taxon>
        <taxon>Bacillati</taxon>
        <taxon>Mycoplasmatota</taxon>
        <taxon>Mycoplasmoidales</taxon>
        <taxon>Metamycoplasmataceae</taxon>
        <taxon>Metamycoplasma</taxon>
    </lineage>
</organism>
<evidence type="ECO:0000256" key="6">
    <source>
        <dbReference type="HAMAP-Rule" id="MF_00367"/>
    </source>
</evidence>
<dbReference type="NCBIfam" id="TIGR00436">
    <property type="entry name" value="era"/>
    <property type="match status" value="1"/>
</dbReference>
<keyword evidence="5 6" id="KW-0342">GTP-binding</keyword>
<comment type="similarity">
    <text evidence="1 6 7 8">Belongs to the TRAFAC class TrmE-Era-EngA-EngB-Septin-like GTPase superfamily. Era GTPase family.</text>
</comment>
<accession>A0ABY2Z515</accession>
<feature type="region of interest" description="G3" evidence="7">
    <location>
        <begin position="58"/>
        <end position="61"/>
    </location>
</feature>
<sequence length="295" mass="33787">MKKVCTVGLIGRPNVGKSTLMNHILGYDLSIVSNTAQTTRDDIRGIYNDDEYQIIFVDTPGIHKSEFLLSEKLNQKSFSILEEVDVVLFLTPANEQTGKGDKFIINKLNSLDIENKIALISKVDLVDDRELLDKKAHELKDLGFEKVFGVGLNMQNTYRDLIDELKTYAYESEPLYPEDQIGDVSLRFMAKEIIREIALKNLYFEVPHSIAVEINEFKEPEDDSKPYVLDATIFVKKQSQKAIVIGKNGTMIKTISMNARKKMEDVFDHKIYLLVKVKVDEDWVDNEQKIKKLGY</sequence>
<evidence type="ECO:0000256" key="2">
    <source>
        <dbReference type="ARBA" id="ARBA00020484"/>
    </source>
</evidence>
<dbReference type="Pfam" id="PF01926">
    <property type="entry name" value="MMR_HSR1"/>
    <property type="match status" value="1"/>
</dbReference>
<feature type="region of interest" description="G2" evidence="7">
    <location>
        <begin position="37"/>
        <end position="41"/>
    </location>
</feature>
<comment type="subunit">
    <text evidence="6">Monomer.</text>
</comment>
<feature type="binding site" evidence="6">
    <location>
        <begin position="121"/>
        <end position="124"/>
    </location>
    <ligand>
        <name>GTP</name>
        <dbReference type="ChEBI" id="CHEBI:37565"/>
    </ligand>
</feature>
<evidence type="ECO:0000313" key="12">
    <source>
        <dbReference type="Proteomes" id="UP000316851"/>
    </source>
</evidence>
<dbReference type="CDD" id="cd04163">
    <property type="entry name" value="Era"/>
    <property type="match status" value="1"/>
</dbReference>
<feature type="binding site" evidence="6">
    <location>
        <begin position="58"/>
        <end position="62"/>
    </location>
    <ligand>
        <name>GTP</name>
        <dbReference type="ChEBI" id="CHEBI:37565"/>
    </ligand>
</feature>
<dbReference type="InterPro" id="IPR027417">
    <property type="entry name" value="P-loop_NTPase"/>
</dbReference>
<dbReference type="NCBIfam" id="TIGR00231">
    <property type="entry name" value="small_GTP"/>
    <property type="match status" value="1"/>
</dbReference>
<dbReference type="InterPro" id="IPR006073">
    <property type="entry name" value="GTP-bd"/>
</dbReference>
<evidence type="ECO:0000256" key="1">
    <source>
        <dbReference type="ARBA" id="ARBA00007921"/>
    </source>
</evidence>
<evidence type="ECO:0000259" key="9">
    <source>
        <dbReference type="PROSITE" id="PS50823"/>
    </source>
</evidence>
<keyword evidence="3 6" id="KW-0547">Nucleotide-binding</keyword>
<evidence type="ECO:0000256" key="3">
    <source>
        <dbReference type="ARBA" id="ARBA00022741"/>
    </source>
</evidence>
<reference evidence="11" key="1">
    <citation type="submission" date="2019-06" db="EMBL/GenBank/DDBJ databases">
        <title>Mycoplasma neophronis type strain whole genome sequence.</title>
        <authorList>
            <person name="Spergser J."/>
        </authorList>
    </citation>
    <scope>NUCLEOTIDE SEQUENCE [LARGE SCALE GENOMIC DNA]</scope>
    <source>
        <strain evidence="11">DSM 24097</strain>
    </source>
</reference>
<dbReference type="InterPro" id="IPR005662">
    <property type="entry name" value="GTPase_Era-like"/>
</dbReference>
<comment type="function">
    <text evidence="6">An essential GTPase that binds both GDP and GTP, with rapid nucleotide exchange. Plays a role in 16S rRNA processing and 30S ribosomal subunit biogenesis and possibly also in cell cycle regulation and energy metabolism.</text>
</comment>